<feature type="domain" description="N-acetyltransferase" evidence="1">
    <location>
        <begin position="1"/>
        <end position="140"/>
    </location>
</feature>
<keyword evidence="2" id="KW-0012">Acyltransferase</keyword>
<dbReference type="Gene3D" id="3.40.630.30">
    <property type="match status" value="1"/>
</dbReference>
<evidence type="ECO:0000313" key="2">
    <source>
        <dbReference type="EMBL" id="MEJ5218820.1"/>
    </source>
</evidence>
<dbReference type="Proteomes" id="UP001368270">
    <property type="component" value="Unassembled WGS sequence"/>
</dbReference>
<gene>
    <name evidence="2" type="ORF">WG622_11235</name>
</gene>
<dbReference type="RefSeq" id="WP_339403662.1">
    <property type="nucleotide sequence ID" value="NZ_JBBGAZ010000005.1"/>
</dbReference>
<keyword evidence="2" id="KW-0808">Transferase</keyword>
<dbReference type="InterPro" id="IPR016181">
    <property type="entry name" value="Acyl_CoA_acyltransferase"/>
</dbReference>
<evidence type="ECO:0000259" key="1">
    <source>
        <dbReference type="PROSITE" id="PS51186"/>
    </source>
</evidence>
<dbReference type="EC" id="2.3.1.-" evidence="2"/>
<dbReference type="Pfam" id="PF13673">
    <property type="entry name" value="Acetyltransf_10"/>
    <property type="match status" value="1"/>
</dbReference>
<name>A0ABU8QHC1_9RHOB</name>
<dbReference type="EMBL" id="JBBGAZ010000005">
    <property type="protein sequence ID" value="MEJ5218820.1"/>
    <property type="molecule type" value="Genomic_DNA"/>
</dbReference>
<accession>A0ABU8QHC1</accession>
<dbReference type="GO" id="GO:0016746">
    <property type="term" value="F:acyltransferase activity"/>
    <property type="evidence" value="ECO:0007669"/>
    <property type="project" value="UniProtKB-KW"/>
</dbReference>
<reference evidence="2 3" key="1">
    <citation type="submission" date="2024-03" db="EMBL/GenBank/DDBJ databases">
        <title>Cognatishimia coralii sp. nov., a marine bacterium isolated from coral surrounding seawater.</title>
        <authorList>
            <person name="Liu X."/>
            <person name="Liu S."/>
            <person name="Sun H."/>
            <person name="Zhang Y."/>
        </authorList>
    </citation>
    <scope>NUCLEOTIDE SEQUENCE [LARGE SCALE GENOMIC DNA]</scope>
    <source>
        <strain evidence="2 3">D5M38</strain>
    </source>
</reference>
<evidence type="ECO:0000313" key="3">
    <source>
        <dbReference type="Proteomes" id="UP001368270"/>
    </source>
</evidence>
<keyword evidence="3" id="KW-1185">Reference proteome</keyword>
<organism evidence="2 3">
    <name type="scientific">Cognatishimia coralii</name>
    <dbReference type="NCBI Taxonomy" id="3083254"/>
    <lineage>
        <taxon>Bacteria</taxon>
        <taxon>Pseudomonadati</taxon>
        <taxon>Pseudomonadota</taxon>
        <taxon>Alphaproteobacteria</taxon>
        <taxon>Rhodobacterales</taxon>
        <taxon>Paracoccaceae</taxon>
        <taxon>Cognatishimia</taxon>
    </lineage>
</organism>
<dbReference type="InterPro" id="IPR000182">
    <property type="entry name" value="GNAT_dom"/>
</dbReference>
<dbReference type="CDD" id="cd04301">
    <property type="entry name" value="NAT_SF"/>
    <property type="match status" value="1"/>
</dbReference>
<dbReference type="SUPFAM" id="SSF55729">
    <property type="entry name" value="Acyl-CoA N-acyltransferases (Nat)"/>
    <property type="match status" value="1"/>
</dbReference>
<proteinExistence type="predicted"/>
<dbReference type="PROSITE" id="PS51186">
    <property type="entry name" value="GNAT"/>
    <property type="match status" value="1"/>
</dbReference>
<comment type="caution">
    <text evidence="2">The sequence shown here is derived from an EMBL/GenBank/DDBJ whole genome shotgun (WGS) entry which is preliminary data.</text>
</comment>
<sequence length="140" mass="15069">MSLLIERSDDLETCLALRHEVFVVEQNVSLEEEQDGLDPEAVHFLASIDGAPVGTLRILIKGDTGKIGRICVVQSARGTGCGASLVRSALAYLSTVPDVTRAMLGSQEHAIGFYECLGFVAFGATYMDAGIPHRDMERSL</sequence>
<protein>
    <submittedName>
        <fullName evidence="2">GNAT family N-acetyltransferase</fullName>
        <ecNumber evidence="2">2.3.1.-</ecNumber>
    </submittedName>
</protein>